<organism evidence="1 2">
    <name type="scientific">Araneus ventricosus</name>
    <name type="common">Orbweaver spider</name>
    <name type="synonym">Epeira ventricosa</name>
    <dbReference type="NCBI Taxonomy" id="182803"/>
    <lineage>
        <taxon>Eukaryota</taxon>
        <taxon>Metazoa</taxon>
        <taxon>Ecdysozoa</taxon>
        <taxon>Arthropoda</taxon>
        <taxon>Chelicerata</taxon>
        <taxon>Arachnida</taxon>
        <taxon>Araneae</taxon>
        <taxon>Araneomorphae</taxon>
        <taxon>Entelegynae</taxon>
        <taxon>Araneoidea</taxon>
        <taxon>Araneidae</taxon>
        <taxon>Araneus</taxon>
    </lineage>
</organism>
<name>A0A4Y2JJX7_ARAVE</name>
<sequence>MSEREWEHLQCIRKKVTESCKSLMFGDFFRKRQRLEMLTPSPHSNLEMKLYDVIMILSTSLKEMKTISSHFKDRIEDVLVCKGCLGNKANLLGHECVTINYETRHRLYEDLALFSIGIELLVKEFAEKNIQMLNYINETFLNDLNTYLLIKIACDSMLHQILCLIVVYK</sequence>
<dbReference type="AlphaFoldDB" id="A0A4Y2JJX7"/>
<dbReference type="EMBL" id="BGPR01003550">
    <property type="protein sequence ID" value="GBM89582.1"/>
    <property type="molecule type" value="Genomic_DNA"/>
</dbReference>
<keyword evidence="2" id="KW-1185">Reference proteome</keyword>
<evidence type="ECO:0000313" key="2">
    <source>
        <dbReference type="Proteomes" id="UP000499080"/>
    </source>
</evidence>
<reference evidence="1 2" key="1">
    <citation type="journal article" date="2019" name="Sci. Rep.">
        <title>Orb-weaving spider Araneus ventricosus genome elucidates the spidroin gene catalogue.</title>
        <authorList>
            <person name="Kono N."/>
            <person name="Nakamura H."/>
            <person name="Ohtoshi R."/>
            <person name="Moran D.A.P."/>
            <person name="Shinohara A."/>
            <person name="Yoshida Y."/>
            <person name="Fujiwara M."/>
            <person name="Mori M."/>
            <person name="Tomita M."/>
            <person name="Arakawa K."/>
        </authorList>
    </citation>
    <scope>NUCLEOTIDE SEQUENCE [LARGE SCALE GENOMIC DNA]</scope>
</reference>
<accession>A0A4Y2JJX7</accession>
<protein>
    <submittedName>
        <fullName evidence="1">Uncharacterized protein</fullName>
    </submittedName>
</protein>
<dbReference type="Proteomes" id="UP000499080">
    <property type="component" value="Unassembled WGS sequence"/>
</dbReference>
<gene>
    <name evidence="1" type="ORF">AVEN_258650_1</name>
</gene>
<proteinExistence type="predicted"/>
<comment type="caution">
    <text evidence="1">The sequence shown here is derived from an EMBL/GenBank/DDBJ whole genome shotgun (WGS) entry which is preliminary data.</text>
</comment>
<evidence type="ECO:0000313" key="1">
    <source>
        <dbReference type="EMBL" id="GBM89582.1"/>
    </source>
</evidence>